<comment type="function">
    <text evidence="8">ATP-binding (A) component of a common energy-coupling factor (ECF) ABC-transporter complex.</text>
</comment>
<evidence type="ECO:0000313" key="11">
    <source>
        <dbReference type="Proteomes" id="UP000824002"/>
    </source>
</evidence>
<keyword evidence="6" id="KW-1278">Translocase</keyword>
<evidence type="ECO:0000256" key="1">
    <source>
        <dbReference type="ARBA" id="ARBA00004202"/>
    </source>
</evidence>
<keyword evidence="5 8" id="KW-0067">ATP-binding</keyword>
<reference evidence="10" key="1">
    <citation type="submission" date="2020-10" db="EMBL/GenBank/DDBJ databases">
        <authorList>
            <person name="Gilroy R."/>
        </authorList>
    </citation>
    <scope>NUCLEOTIDE SEQUENCE</scope>
    <source>
        <strain evidence="10">CHK199-13235</strain>
    </source>
</reference>
<dbReference type="PROSITE" id="PS50893">
    <property type="entry name" value="ABC_TRANSPORTER_2"/>
    <property type="match status" value="1"/>
</dbReference>
<keyword evidence="4 8" id="KW-0547">Nucleotide-binding</keyword>
<organism evidence="10 11">
    <name type="scientific">Candidatus Merdivicinus excrementipullorum</name>
    <dbReference type="NCBI Taxonomy" id="2840867"/>
    <lineage>
        <taxon>Bacteria</taxon>
        <taxon>Bacillati</taxon>
        <taxon>Bacillota</taxon>
        <taxon>Clostridia</taxon>
        <taxon>Eubacteriales</taxon>
        <taxon>Oscillospiraceae</taxon>
        <taxon>Oscillospiraceae incertae sedis</taxon>
        <taxon>Candidatus Merdivicinus</taxon>
    </lineage>
</organism>
<dbReference type="CDD" id="cd03225">
    <property type="entry name" value="ABC_cobalt_CbiO_domain1"/>
    <property type="match status" value="1"/>
</dbReference>
<comment type="caution">
    <text evidence="10">The sequence shown here is derived from an EMBL/GenBank/DDBJ whole genome shotgun (WGS) entry which is preliminary data.</text>
</comment>
<keyword evidence="7 8" id="KW-0472">Membrane</keyword>
<dbReference type="GO" id="GO:0016887">
    <property type="term" value="F:ATP hydrolysis activity"/>
    <property type="evidence" value="ECO:0007669"/>
    <property type="project" value="InterPro"/>
</dbReference>
<dbReference type="Gene3D" id="3.40.50.300">
    <property type="entry name" value="P-loop containing nucleotide triphosphate hydrolases"/>
    <property type="match status" value="1"/>
</dbReference>
<dbReference type="InterPro" id="IPR027417">
    <property type="entry name" value="P-loop_NTPase"/>
</dbReference>
<dbReference type="FunFam" id="3.40.50.300:FF:000224">
    <property type="entry name" value="Energy-coupling factor transporter ATP-binding protein EcfA"/>
    <property type="match status" value="1"/>
</dbReference>
<dbReference type="InterPro" id="IPR015856">
    <property type="entry name" value="ABC_transpr_CbiO/EcfA_su"/>
</dbReference>
<dbReference type="InterPro" id="IPR003593">
    <property type="entry name" value="AAA+_ATPase"/>
</dbReference>
<dbReference type="GO" id="GO:0043190">
    <property type="term" value="C:ATP-binding cassette (ABC) transporter complex"/>
    <property type="evidence" value="ECO:0007669"/>
    <property type="project" value="TreeGrafter"/>
</dbReference>
<evidence type="ECO:0000256" key="6">
    <source>
        <dbReference type="ARBA" id="ARBA00022967"/>
    </source>
</evidence>
<evidence type="ECO:0000256" key="3">
    <source>
        <dbReference type="ARBA" id="ARBA00022475"/>
    </source>
</evidence>
<dbReference type="NCBIfam" id="NF010158">
    <property type="entry name" value="PRK13637.1"/>
    <property type="match status" value="1"/>
</dbReference>
<dbReference type="InterPro" id="IPR017871">
    <property type="entry name" value="ABC_transporter-like_CS"/>
</dbReference>
<gene>
    <name evidence="10" type="ORF">IAB51_01105</name>
</gene>
<dbReference type="PANTHER" id="PTHR43553:SF27">
    <property type="entry name" value="ENERGY-COUPLING FACTOR TRANSPORTER ATP-BINDING PROTEIN ECFA2"/>
    <property type="match status" value="1"/>
</dbReference>
<evidence type="ECO:0000259" key="9">
    <source>
        <dbReference type="PROSITE" id="PS50893"/>
    </source>
</evidence>
<keyword evidence="3 8" id="KW-1003">Cell membrane</keyword>
<evidence type="ECO:0000256" key="7">
    <source>
        <dbReference type="ARBA" id="ARBA00023136"/>
    </source>
</evidence>
<dbReference type="AlphaFoldDB" id="A0A9D1FLI7"/>
<accession>A0A9D1FLI7</accession>
<proteinExistence type="inferred from homology"/>
<feature type="domain" description="ABC transporter" evidence="9">
    <location>
        <begin position="3"/>
        <end position="244"/>
    </location>
</feature>
<dbReference type="InterPro" id="IPR003439">
    <property type="entry name" value="ABC_transporter-like_ATP-bd"/>
</dbReference>
<dbReference type="Proteomes" id="UP000824002">
    <property type="component" value="Unassembled WGS sequence"/>
</dbReference>
<comment type="similarity">
    <text evidence="8">Belongs to the ABC transporter superfamily. Energy-coupling factor EcfA family.</text>
</comment>
<evidence type="ECO:0000313" key="10">
    <source>
        <dbReference type="EMBL" id="HIS75385.1"/>
    </source>
</evidence>
<protein>
    <recommendedName>
        <fullName evidence="8">Energy-coupling factor transporter ATP-binding protein EcfA2</fullName>
        <ecNumber evidence="8">7.-.-.-</ecNumber>
    </recommendedName>
</protein>
<dbReference type="GO" id="GO:0005524">
    <property type="term" value="F:ATP binding"/>
    <property type="evidence" value="ECO:0007669"/>
    <property type="project" value="UniProtKB-UniRule"/>
</dbReference>
<dbReference type="Pfam" id="PF00005">
    <property type="entry name" value="ABC_tran"/>
    <property type="match status" value="1"/>
</dbReference>
<evidence type="ECO:0000256" key="5">
    <source>
        <dbReference type="ARBA" id="ARBA00022840"/>
    </source>
</evidence>
<dbReference type="EMBL" id="DVJP01000013">
    <property type="protein sequence ID" value="HIS75385.1"/>
    <property type="molecule type" value="Genomic_DNA"/>
</dbReference>
<name>A0A9D1FLI7_9FIRM</name>
<dbReference type="SUPFAM" id="SSF52540">
    <property type="entry name" value="P-loop containing nucleoside triphosphate hydrolases"/>
    <property type="match status" value="1"/>
</dbReference>
<dbReference type="EC" id="7.-.-.-" evidence="8"/>
<keyword evidence="2 8" id="KW-0813">Transport</keyword>
<dbReference type="SMART" id="SM00382">
    <property type="entry name" value="AAA"/>
    <property type="match status" value="1"/>
</dbReference>
<comment type="subunit">
    <text evidence="8">Forms a stable energy-coupling factor (ECF) transporter complex composed of 2 membrane-embedded substrate-binding proteins (S component), 2 ATP-binding proteins (A component) and 2 transmembrane proteins (T component).</text>
</comment>
<dbReference type="InterPro" id="IPR050095">
    <property type="entry name" value="ECF_ABC_transporter_ATP-bd"/>
</dbReference>
<sequence length="289" mass="32449">MMIKIEDLTYKYSVGTPFEKTAVDHVNLEIEGGEIIGVIGHTGSGKSTLIQHLNGLLRPTEGKVYINGVDIWEDKSKMRQVRFDVGLVFQYPEYQLFEETVYKDIAFGPRNMGLSEEEIDKRVHEAAEFAGLKPELLEKSPFDLSGGQKRRVAIAGVIAMEPKVLILDEPTAGLDPKGRNKILNQIRAYHEQVKNTILLVSHSMEDVASFADKVLVMNKAKVFAYDTVENVFARSEELKSIRLSVPQITNVFLRLNEEGYPVPRNVYTVAYAKRKLLAELEKRGGASHA</sequence>
<evidence type="ECO:0000256" key="8">
    <source>
        <dbReference type="RuleBase" id="RU365104"/>
    </source>
</evidence>
<evidence type="ECO:0000256" key="4">
    <source>
        <dbReference type="ARBA" id="ARBA00022741"/>
    </source>
</evidence>
<reference evidence="10" key="2">
    <citation type="journal article" date="2021" name="PeerJ">
        <title>Extensive microbial diversity within the chicken gut microbiome revealed by metagenomics and culture.</title>
        <authorList>
            <person name="Gilroy R."/>
            <person name="Ravi A."/>
            <person name="Getino M."/>
            <person name="Pursley I."/>
            <person name="Horton D.L."/>
            <person name="Alikhan N.F."/>
            <person name="Baker D."/>
            <person name="Gharbi K."/>
            <person name="Hall N."/>
            <person name="Watson M."/>
            <person name="Adriaenssens E.M."/>
            <person name="Foster-Nyarko E."/>
            <person name="Jarju S."/>
            <person name="Secka A."/>
            <person name="Antonio M."/>
            <person name="Oren A."/>
            <person name="Chaudhuri R.R."/>
            <person name="La Ragione R."/>
            <person name="Hildebrand F."/>
            <person name="Pallen M.J."/>
        </authorList>
    </citation>
    <scope>NUCLEOTIDE SEQUENCE</scope>
    <source>
        <strain evidence="10">CHK199-13235</strain>
    </source>
</reference>
<evidence type="ECO:0000256" key="2">
    <source>
        <dbReference type="ARBA" id="ARBA00022448"/>
    </source>
</evidence>
<comment type="subcellular location">
    <subcellularLocation>
        <location evidence="1 8">Cell membrane</location>
        <topology evidence="1 8">Peripheral membrane protein</topology>
    </subcellularLocation>
</comment>
<dbReference type="PANTHER" id="PTHR43553">
    <property type="entry name" value="HEAVY METAL TRANSPORTER"/>
    <property type="match status" value="1"/>
</dbReference>
<dbReference type="GO" id="GO:0042626">
    <property type="term" value="F:ATPase-coupled transmembrane transporter activity"/>
    <property type="evidence" value="ECO:0007669"/>
    <property type="project" value="TreeGrafter"/>
</dbReference>
<dbReference type="InterPro" id="IPR030946">
    <property type="entry name" value="EcfA2"/>
</dbReference>
<dbReference type="NCBIfam" id="TIGR04521">
    <property type="entry name" value="ECF_ATPase_2"/>
    <property type="match status" value="1"/>
</dbReference>
<dbReference type="PROSITE" id="PS00211">
    <property type="entry name" value="ABC_TRANSPORTER_1"/>
    <property type="match status" value="1"/>
</dbReference>